<dbReference type="AlphaFoldDB" id="A0A6A7K8Z6"/>
<proteinExistence type="predicted"/>
<keyword evidence="2" id="KW-1185">Reference proteome</keyword>
<name>A0A6A7K8Z6_9FIRM</name>
<protein>
    <recommendedName>
        <fullName evidence="3">DUF3168 domain-containing protein</fullName>
    </recommendedName>
</protein>
<comment type="caution">
    <text evidence="1">The sequence shown here is derived from an EMBL/GenBank/DDBJ whole genome shotgun (WGS) entry which is preliminary data.</text>
</comment>
<evidence type="ECO:0000313" key="1">
    <source>
        <dbReference type="EMBL" id="MPW25948.1"/>
    </source>
</evidence>
<evidence type="ECO:0008006" key="3">
    <source>
        <dbReference type="Google" id="ProtNLM"/>
    </source>
</evidence>
<dbReference type="EMBL" id="WHNX01000012">
    <property type="protein sequence ID" value="MPW25948.1"/>
    <property type="molecule type" value="Genomic_DNA"/>
</dbReference>
<dbReference type="Proteomes" id="UP000440004">
    <property type="component" value="Unassembled WGS sequence"/>
</dbReference>
<evidence type="ECO:0000313" key="2">
    <source>
        <dbReference type="Proteomes" id="UP000440004"/>
    </source>
</evidence>
<accession>A0A6A7K8Z6</accession>
<gene>
    <name evidence="1" type="ORF">GC105_09110</name>
</gene>
<dbReference type="Pfam" id="PF12691">
    <property type="entry name" value="Phage_tail_terminator_6"/>
    <property type="match status" value="1"/>
</dbReference>
<organism evidence="1 2">
    <name type="scientific">Alkalibaculum sporogenes</name>
    <dbReference type="NCBI Taxonomy" id="2655001"/>
    <lineage>
        <taxon>Bacteria</taxon>
        <taxon>Bacillati</taxon>
        <taxon>Bacillota</taxon>
        <taxon>Clostridia</taxon>
        <taxon>Eubacteriales</taxon>
        <taxon>Eubacteriaceae</taxon>
        <taxon>Alkalibaculum</taxon>
    </lineage>
</organism>
<dbReference type="RefSeq" id="WP_152803930.1">
    <property type="nucleotide sequence ID" value="NZ_WHNX01000012.1"/>
</dbReference>
<reference evidence="1 2" key="1">
    <citation type="submission" date="2019-10" db="EMBL/GenBank/DDBJ databases">
        <title>Alkalibaculum tamaniensis sp.nov., a new alkaliphilic acetogen, isolated on methoxylated aromatics from a mud volcano.</title>
        <authorList>
            <person name="Khomyakova M.A."/>
            <person name="Merkel A.Y."/>
            <person name="Bonch-Osmolovskaya E.A."/>
            <person name="Slobodkin A.I."/>
        </authorList>
    </citation>
    <scope>NUCLEOTIDE SEQUENCE [LARGE SCALE GENOMIC DNA]</scope>
    <source>
        <strain evidence="1 2">M08DMB</strain>
    </source>
</reference>
<sequence>MNILDKIKSVLDMPDVKLGYLPDKPDGVTALFEYQGSPPDHHFTGTDIIENVQVRTRDTTSAAAYAKAKAVVSILNRYHDNEISVLQSTPILDIGYDNANPQRQEYTVNFEIRRY</sequence>
<dbReference type="InterPro" id="IPR024411">
    <property type="entry name" value="Tail_terminator_phage"/>
</dbReference>